<reference evidence="3 8" key="3">
    <citation type="submission" date="2023-05" db="EMBL/GenBank/DDBJ databases">
        <title>Cataloging the Phylogenetic Diversity of Human Bladder Bacteria.</title>
        <authorList>
            <person name="Du J."/>
        </authorList>
    </citation>
    <scope>NUCLEOTIDE SEQUENCE</scope>
    <source>
        <strain evidence="3">UMB6789</strain>
        <strain evidence="2 8">UMB9230</strain>
    </source>
</reference>
<name>A0A0J8I771_GARVA</name>
<dbReference type="Proteomes" id="UP000070505">
    <property type="component" value="Unassembled WGS sequence"/>
</dbReference>
<reference evidence="4 6" key="2">
    <citation type="submission" date="2017-12" db="EMBL/GenBank/DDBJ databases">
        <title>Phylogenetic diversity of female urinary microbiome.</title>
        <authorList>
            <person name="Thomas-White K."/>
            <person name="Wolfe A.J."/>
        </authorList>
    </citation>
    <scope>NUCLEOTIDE SEQUENCE [LARGE SCALE GENOMIC DNA]</scope>
    <source>
        <strain evidence="4 6">UMB0682</strain>
    </source>
</reference>
<organism evidence="3 7">
    <name type="scientific">Gardnerella vaginalis</name>
    <dbReference type="NCBI Taxonomy" id="2702"/>
    <lineage>
        <taxon>Bacteria</taxon>
        <taxon>Bacillati</taxon>
        <taxon>Actinomycetota</taxon>
        <taxon>Actinomycetes</taxon>
        <taxon>Bifidobacteriales</taxon>
        <taxon>Bifidobacteriaceae</taxon>
        <taxon>Gardnerella</taxon>
    </lineage>
</organism>
<dbReference type="Proteomes" id="UP000234905">
    <property type="component" value="Unassembled WGS sequence"/>
</dbReference>
<evidence type="ECO:0000313" key="5">
    <source>
        <dbReference type="Proteomes" id="UP000070505"/>
    </source>
</evidence>
<evidence type="ECO:0000313" key="2">
    <source>
        <dbReference type="EMBL" id="MDK6696043.1"/>
    </source>
</evidence>
<reference evidence="1 5" key="1">
    <citation type="submission" date="2016-02" db="EMBL/GenBank/DDBJ databases">
        <authorList>
            <person name="Wen L."/>
            <person name="He K."/>
            <person name="Yang H."/>
        </authorList>
    </citation>
    <scope>NUCLEOTIDE SEQUENCE [LARGE SCALE GENOMIC DNA]</scope>
    <source>
        <strain evidence="1 5">CMW7778B</strain>
    </source>
</reference>
<evidence type="ECO:0000313" key="1">
    <source>
        <dbReference type="EMBL" id="KXI16086.1"/>
    </source>
</evidence>
<dbReference type="Proteomes" id="UP001240561">
    <property type="component" value="Unassembled WGS sequence"/>
</dbReference>
<dbReference type="EMBL" id="PKJN01000004">
    <property type="protein sequence ID" value="PKZ59247.1"/>
    <property type="molecule type" value="Genomic_DNA"/>
</dbReference>
<sequence length="70" mass="7840">MAELQASFKHNTDMSASFESIIKVTGEETTDYNRLTNLPKINQVKLIGNKTLLELGLCSISNIELEELLK</sequence>
<evidence type="ECO:0000313" key="4">
    <source>
        <dbReference type="EMBL" id="PKZ59247.1"/>
    </source>
</evidence>
<evidence type="ECO:0000313" key="3">
    <source>
        <dbReference type="EMBL" id="MDK7064214.1"/>
    </source>
</evidence>
<evidence type="ECO:0000313" key="8">
    <source>
        <dbReference type="Proteomes" id="UP001240561"/>
    </source>
</evidence>
<proteinExistence type="predicted"/>
<comment type="caution">
    <text evidence="3">The sequence shown here is derived from an EMBL/GenBank/DDBJ whole genome shotgun (WGS) entry which is preliminary data.</text>
</comment>
<evidence type="ECO:0000313" key="7">
    <source>
        <dbReference type="Proteomes" id="UP001237784"/>
    </source>
</evidence>
<dbReference type="EMBL" id="JASOGJ010000009">
    <property type="protein sequence ID" value="MDK6696043.1"/>
    <property type="molecule type" value="Genomic_DNA"/>
</dbReference>
<dbReference type="EMBL" id="JASOME010000013">
    <property type="protein sequence ID" value="MDK7064214.1"/>
    <property type="molecule type" value="Genomic_DNA"/>
</dbReference>
<dbReference type="AlphaFoldDB" id="A0A0J8I771"/>
<dbReference type="RefSeq" id="WP_020757763.1">
    <property type="nucleotide sequence ID" value="NZ_JASOGJ010000009.1"/>
</dbReference>
<dbReference type="EMBL" id="LSRC01000050">
    <property type="protein sequence ID" value="KXI16086.1"/>
    <property type="molecule type" value="Genomic_DNA"/>
</dbReference>
<dbReference type="GeneID" id="95682391"/>
<evidence type="ECO:0000313" key="6">
    <source>
        <dbReference type="Proteomes" id="UP000234905"/>
    </source>
</evidence>
<gene>
    <name evidence="4" type="ORF">CYJ61_06370</name>
    <name evidence="1" type="ORF">HMPREF3230_01223</name>
    <name evidence="2" type="ORF">QP177_05650</name>
    <name evidence="3" type="ORF">QP372_06795</name>
</gene>
<protein>
    <submittedName>
        <fullName evidence="3">Uncharacterized protein</fullName>
    </submittedName>
</protein>
<accession>A0A0J8I771</accession>
<dbReference type="PATRIC" id="fig|2702.101.peg.1210"/>
<dbReference type="Proteomes" id="UP001237784">
    <property type="component" value="Unassembled WGS sequence"/>
</dbReference>